<evidence type="ECO:0000313" key="11">
    <source>
        <dbReference type="Proteomes" id="UP000320672"/>
    </source>
</evidence>
<keyword evidence="3" id="KW-1003">Cell membrane</keyword>
<feature type="transmembrane region" description="Helical" evidence="8">
    <location>
        <begin position="310"/>
        <end position="333"/>
    </location>
</feature>
<dbReference type="GO" id="GO:0055085">
    <property type="term" value="P:transmembrane transport"/>
    <property type="evidence" value="ECO:0007669"/>
    <property type="project" value="InterPro"/>
</dbReference>
<dbReference type="PANTHER" id="PTHR43357">
    <property type="entry name" value="INNER MEMBRANE ABC TRANSPORTER PERMEASE PROTEIN YDCV"/>
    <property type="match status" value="1"/>
</dbReference>
<feature type="transmembrane region" description="Helical" evidence="8">
    <location>
        <begin position="84"/>
        <end position="112"/>
    </location>
</feature>
<dbReference type="CDD" id="cd06261">
    <property type="entry name" value="TM_PBP2"/>
    <property type="match status" value="1"/>
</dbReference>
<evidence type="ECO:0000313" key="10">
    <source>
        <dbReference type="EMBL" id="QDS94316.1"/>
    </source>
</evidence>
<protein>
    <submittedName>
        <fullName evidence="10">Binding-protein-dependent transport system inner membrane component</fullName>
    </submittedName>
</protein>
<dbReference type="InterPro" id="IPR000515">
    <property type="entry name" value="MetI-like"/>
</dbReference>
<feature type="domain" description="ABC transmembrane type-1" evidence="9">
    <location>
        <begin position="308"/>
        <end position="505"/>
    </location>
</feature>
<keyword evidence="2 8" id="KW-0813">Transport</keyword>
<proteinExistence type="inferred from homology"/>
<evidence type="ECO:0000256" key="1">
    <source>
        <dbReference type="ARBA" id="ARBA00004429"/>
    </source>
</evidence>
<comment type="subcellular location">
    <subcellularLocation>
        <location evidence="1">Cell inner membrane</location>
        <topology evidence="1">Multi-pass membrane protein</topology>
    </subcellularLocation>
    <subcellularLocation>
        <location evidence="8">Cell membrane</location>
        <topology evidence="8">Multi-pass membrane protein</topology>
    </subcellularLocation>
</comment>
<comment type="similarity">
    <text evidence="8">Belongs to the binding-protein-dependent transport system permease family.</text>
</comment>
<sequence>MQPLVLTLCLMGAAALIAVPLGIGLATALAGCGGGRLGTTVRRIAITMLFVLIALPLYVHAAAWEATAGKFGWLPLMQTSGNRFWFGGFPATAWIHGISGSAWVSLAILWAWQRLPRSLSDQGRMDLTPFRQWWVIALPAAAPAIATAGLWVMLIAGTEMTVADLYGVRTLADTIYLQYAFDPHWKPILQACVTPLLVGIPILWLIDRKLALPSRPTLGTTPWWSDDVSAGQSTRWPITTRISASLALAGLLLFLVAIPLISLLVKGGIVVRAADASVPTVPAGRYAWSWERFGITMSDAFSTFSAEYQWTFVIGIAVAVTATPLALIAAWWANGSQLRSRIGAGIALVLMLLPGPVVGMAVIFLFHNRGEWLDSLYQRSIVPTVIACLPRSLPATYFVLRVGYRMLDAKPTEAARSEGGTSWQIFARVELPRLFPVIFIAALVAATVATADVPSTLVILPPGMTTVGTRTFALLHSGVRYQVAGLTLGFLIFVALFAILCPLLYKRVWRNRVR</sequence>
<feature type="transmembrane region" description="Helical" evidence="8">
    <location>
        <begin position="133"/>
        <end position="156"/>
    </location>
</feature>
<dbReference type="Pfam" id="PF00528">
    <property type="entry name" value="BPD_transp_1"/>
    <property type="match status" value="1"/>
</dbReference>
<feature type="transmembrane region" description="Helical" evidence="8">
    <location>
        <begin position="242"/>
        <end position="265"/>
    </location>
</feature>
<dbReference type="RefSeq" id="WP_145352351.1">
    <property type="nucleotide sequence ID" value="NZ_CP036262.1"/>
</dbReference>
<dbReference type="Proteomes" id="UP000320672">
    <property type="component" value="Chromosome"/>
</dbReference>
<evidence type="ECO:0000256" key="2">
    <source>
        <dbReference type="ARBA" id="ARBA00022448"/>
    </source>
</evidence>
<feature type="transmembrane region" description="Helical" evidence="8">
    <location>
        <begin position="381"/>
        <end position="400"/>
    </location>
</feature>
<dbReference type="OrthoDB" id="282704at2"/>
<reference evidence="10 11" key="1">
    <citation type="submission" date="2019-02" db="EMBL/GenBank/DDBJ databases">
        <title>Deep-cultivation of Planctomycetes and their phenomic and genomic characterization uncovers novel biology.</title>
        <authorList>
            <person name="Wiegand S."/>
            <person name="Jogler M."/>
            <person name="Boedeker C."/>
            <person name="Pinto D."/>
            <person name="Vollmers J."/>
            <person name="Rivas-Marin E."/>
            <person name="Kohn T."/>
            <person name="Peeters S.H."/>
            <person name="Heuer A."/>
            <person name="Rast P."/>
            <person name="Oberbeckmann S."/>
            <person name="Bunk B."/>
            <person name="Jeske O."/>
            <person name="Meyerdierks A."/>
            <person name="Storesund J.E."/>
            <person name="Kallscheuer N."/>
            <person name="Luecker S."/>
            <person name="Lage O.M."/>
            <person name="Pohl T."/>
            <person name="Merkel B.J."/>
            <person name="Hornburger P."/>
            <person name="Mueller R.-W."/>
            <person name="Bruemmer F."/>
            <person name="Labrenz M."/>
            <person name="Spormann A.M."/>
            <person name="Op den Camp H."/>
            <person name="Overmann J."/>
            <person name="Amann R."/>
            <person name="Jetten M.S.M."/>
            <person name="Mascher T."/>
            <person name="Medema M.H."/>
            <person name="Devos D.P."/>
            <person name="Kaster A.-K."/>
            <person name="Ovreas L."/>
            <person name="Rohde M."/>
            <person name="Galperin M.Y."/>
            <person name="Jogler C."/>
        </authorList>
    </citation>
    <scope>NUCLEOTIDE SEQUENCE [LARGE SCALE GENOMIC DNA]</scope>
    <source>
        <strain evidence="10 11">FF011L</strain>
    </source>
</reference>
<organism evidence="10 11">
    <name type="scientific">Roseimaritima multifibrata</name>
    <dbReference type="NCBI Taxonomy" id="1930274"/>
    <lineage>
        <taxon>Bacteria</taxon>
        <taxon>Pseudomonadati</taxon>
        <taxon>Planctomycetota</taxon>
        <taxon>Planctomycetia</taxon>
        <taxon>Pirellulales</taxon>
        <taxon>Pirellulaceae</taxon>
        <taxon>Roseimaritima</taxon>
    </lineage>
</organism>
<evidence type="ECO:0000256" key="6">
    <source>
        <dbReference type="ARBA" id="ARBA00022989"/>
    </source>
</evidence>
<feature type="transmembrane region" description="Helical" evidence="8">
    <location>
        <begin position="12"/>
        <end position="32"/>
    </location>
</feature>
<feature type="transmembrane region" description="Helical" evidence="8">
    <location>
        <begin position="44"/>
        <end position="64"/>
    </location>
</feature>
<dbReference type="GO" id="GO:0005886">
    <property type="term" value="C:plasma membrane"/>
    <property type="evidence" value="ECO:0007669"/>
    <property type="project" value="UniProtKB-SubCell"/>
</dbReference>
<evidence type="ECO:0000256" key="5">
    <source>
        <dbReference type="ARBA" id="ARBA00022692"/>
    </source>
</evidence>
<keyword evidence="6 8" id="KW-1133">Transmembrane helix</keyword>
<evidence type="ECO:0000256" key="3">
    <source>
        <dbReference type="ARBA" id="ARBA00022475"/>
    </source>
</evidence>
<dbReference type="AlphaFoldDB" id="A0A517MHF7"/>
<dbReference type="SUPFAM" id="SSF161098">
    <property type="entry name" value="MetI-like"/>
    <property type="match status" value="2"/>
</dbReference>
<dbReference type="EMBL" id="CP036262">
    <property type="protein sequence ID" value="QDS94316.1"/>
    <property type="molecule type" value="Genomic_DNA"/>
</dbReference>
<dbReference type="PROSITE" id="PS50928">
    <property type="entry name" value="ABC_TM1"/>
    <property type="match status" value="1"/>
</dbReference>
<feature type="transmembrane region" description="Helical" evidence="8">
    <location>
        <begin position="345"/>
        <end position="366"/>
    </location>
</feature>
<evidence type="ECO:0000256" key="8">
    <source>
        <dbReference type="RuleBase" id="RU363032"/>
    </source>
</evidence>
<accession>A0A517MHF7</accession>
<dbReference type="KEGG" id="rml:FF011L_30950"/>
<feature type="transmembrane region" description="Helical" evidence="8">
    <location>
        <begin position="434"/>
        <end position="461"/>
    </location>
</feature>
<evidence type="ECO:0000259" key="9">
    <source>
        <dbReference type="PROSITE" id="PS50928"/>
    </source>
</evidence>
<keyword evidence="4" id="KW-0997">Cell inner membrane</keyword>
<name>A0A517MHF7_9BACT</name>
<dbReference type="Gene3D" id="1.10.3720.10">
    <property type="entry name" value="MetI-like"/>
    <property type="match status" value="2"/>
</dbReference>
<dbReference type="InterPro" id="IPR035906">
    <property type="entry name" value="MetI-like_sf"/>
</dbReference>
<keyword evidence="7 8" id="KW-0472">Membrane</keyword>
<evidence type="ECO:0000256" key="7">
    <source>
        <dbReference type="ARBA" id="ARBA00023136"/>
    </source>
</evidence>
<gene>
    <name evidence="10" type="ORF">FF011L_30950</name>
</gene>
<evidence type="ECO:0000256" key="4">
    <source>
        <dbReference type="ARBA" id="ARBA00022519"/>
    </source>
</evidence>
<feature type="transmembrane region" description="Helical" evidence="8">
    <location>
        <begin position="481"/>
        <end position="505"/>
    </location>
</feature>
<keyword evidence="11" id="KW-1185">Reference proteome</keyword>
<keyword evidence="5 8" id="KW-0812">Transmembrane</keyword>
<dbReference type="PANTHER" id="PTHR43357:SF3">
    <property type="entry name" value="FE(3+)-TRANSPORT SYSTEM PERMEASE PROTEIN FBPB 2"/>
    <property type="match status" value="1"/>
</dbReference>
<feature type="transmembrane region" description="Helical" evidence="8">
    <location>
        <begin position="188"/>
        <end position="206"/>
    </location>
</feature>